<feature type="compositionally biased region" description="Basic and acidic residues" evidence="1">
    <location>
        <begin position="868"/>
        <end position="879"/>
    </location>
</feature>
<feature type="compositionally biased region" description="Low complexity" evidence="1">
    <location>
        <begin position="850"/>
        <end position="862"/>
    </location>
</feature>
<gene>
    <name evidence="3" type="ORF">B0H15DRAFT_866940</name>
</gene>
<sequence length="957" mass="103457">MLTGRTPFSRDDDTLLVKYLAKYNPGVKGRSGNKIYQLLVQDEHNRWRWSARHPWGGWRDRYTKNQSEFNERIKKYQEKKGLPTENSMYRTNTHDLRGSDAEEDGETATETTRKRKQSSSDEARKRARLDAEESSEGDELPGSSPAPRRHTRVPDIYPDITTLETAPPKARRPAPKLKTGHQESDFFDSVPPTPTTMTTTDAVSRPPTTASGGSVTSSTSNEPTSVPAPKPKSRALPKIIDGAFGTAFAGVRRWTGGGTRSDDDEAGGKSWPPKRSRKPQSKSAASGGASASKDKEKETRLSAPVPVRRAPQQVNAIASSSRVQLPSSSRRPRSPSREPVGLLPGEKFQNQQTPSPRIERIERPEPDQSPAGRGQRPLQRDETPPPHQNPSSREPSPLDWGSSPAKSTPEPVPVVPSPSTPHLDAAEDGVRRGLSANFDNRPPQSRRRDHILGTGPSPVTAQHTFKERRSDGNSVRANGGSRNILSEGRSLDNIQSSASRLNPQLSLAEFRSDGPTGRNGGSPDAHHGRSNPRSRSGDNVFGTGVSRLNPQLSLTDARSHGAPPANARGGGRPARRSRAPSPRTHERYRLPSPHHAGPPRAQSGTPLATKAKRRAPDAMPLNFRPLPAEDARRHSVPASAGLPQIDFTTMRVTGPRQSLPPRLAPDRAPLPRRHGSLSAPRTPATPVSLTTSTSVSPARAPAAPGALFALSASDRAFAEQLGMQQALGAMAANHHFHVEIVRSVYAASGDLAQTDAVLLRMREKAEAEGLAALRELGVDVEMAPLAPRHRRQPSAATSAATSAASASGGSTAKSKPSPSSAQRRKRHSHGDTTFRPQPLEVDVLAETDYSPPSSSRAGALARLAKKGRKEEGLQREARRASGGGTLSGFERGARMHALRPDMEDDLPHTPPAPFAAFAEGNVEVLRELEKRDVVLGMRRVVDVARYMMDGAVPSPYR</sequence>
<feature type="compositionally biased region" description="Polar residues" evidence="1">
    <location>
        <begin position="472"/>
        <end position="484"/>
    </location>
</feature>
<dbReference type="Proteomes" id="UP001222325">
    <property type="component" value="Unassembled WGS sequence"/>
</dbReference>
<dbReference type="AlphaFoldDB" id="A0AAD6TS60"/>
<feature type="domain" description="TERF2-interacting telomeric protein 1 Myb" evidence="2">
    <location>
        <begin position="8"/>
        <end position="65"/>
    </location>
</feature>
<organism evidence="3 4">
    <name type="scientific">Mycena belliarum</name>
    <dbReference type="NCBI Taxonomy" id="1033014"/>
    <lineage>
        <taxon>Eukaryota</taxon>
        <taxon>Fungi</taxon>
        <taxon>Dikarya</taxon>
        <taxon>Basidiomycota</taxon>
        <taxon>Agaricomycotina</taxon>
        <taxon>Agaricomycetes</taxon>
        <taxon>Agaricomycetidae</taxon>
        <taxon>Agaricales</taxon>
        <taxon>Marasmiineae</taxon>
        <taxon>Mycenaceae</taxon>
        <taxon>Mycena</taxon>
    </lineage>
</organism>
<reference evidence="3" key="1">
    <citation type="submission" date="2023-03" db="EMBL/GenBank/DDBJ databases">
        <title>Massive genome expansion in bonnet fungi (Mycena s.s.) driven by repeated elements and novel gene families across ecological guilds.</title>
        <authorList>
            <consortium name="Lawrence Berkeley National Laboratory"/>
            <person name="Harder C.B."/>
            <person name="Miyauchi S."/>
            <person name="Viragh M."/>
            <person name="Kuo A."/>
            <person name="Thoen E."/>
            <person name="Andreopoulos B."/>
            <person name="Lu D."/>
            <person name="Skrede I."/>
            <person name="Drula E."/>
            <person name="Henrissat B."/>
            <person name="Morin E."/>
            <person name="Kohler A."/>
            <person name="Barry K."/>
            <person name="LaButti K."/>
            <person name="Morin E."/>
            <person name="Salamov A."/>
            <person name="Lipzen A."/>
            <person name="Mereny Z."/>
            <person name="Hegedus B."/>
            <person name="Baldrian P."/>
            <person name="Stursova M."/>
            <person name="Weitz H."/>
            <person name="Taylor A."/>
            <person name="Grigoriev I.V."/>
            <person name="Nagy L.G."/>
            <person name="Martin F."/>
            <person name="Kauserud H."/>
        </authorList>
    </citation>
    <scope>NUCLEOTIDE SEQUENCE</scope>
    <source>
        <strain evidence="3">CBHHK173m</strain>
    </source>
</reference>
<evidence type="ECO:0000313" key="4">
    <source>
        <dbReference type="Proteomes" id="UP001222325"/>
    </source>
</evidence>
<feature type="compositionally biased region" description="Basic residues" evidence="1">
    <location>
        <begin position="169"/>
        <end position="179"/>
    </location>
</feature>
<proteinExistence type="predicted"/>
<feature type="compositionally biased region" description="Low complexity" evidence="1">
    <location>
        <begin position="793"/>
        <end position="821"/>
    </location>
</feature>
<dbReference type="EMBL" id="JARJCN010000097">
    <property type="protein sequence ID" value="KAJ7075368.1"/>
    <property type="molecule type" value="Genomic_DNA"/>
</dbReference>
<feature type="compositionally biased region" description="Polar residues" evidence="1">
    <location>
        <begin position="492"/>
        <end position="505"/>
    </location>
</feature>
<feature type="region of interest" description="Disordered" evidence="1">
    <location>
        <begin position="76"/>
        <end position="697"/>
    </location>
</feature>
<feature type="compositionally biased region" description="Basic and acidic residues" evidence="1">
    <location>
        <begin position="118"/>
        <end position="131"/>
    </location>
</feature>
<feature type="compositionally biased region" description="Pro residues" evidence="1">
    <location>
        <begin position="410"/>
        <end position="419"/>
    </location>
</feature>
<feature type="compositionally biased region" description="Low complexity" evidence="1">
    <location>
        <begin position="682"/>
        <end position="697"/>
    </location>
</feature>
<dbReference type="Gene3D" id="1.10.10.60">
    <property type="entry name" value="Homeodomain-like"/>
    <property type="match status" value="1"/>
</dbReference>
<protein>
    <recommendedName>
        <fullName evidence="2">TERF2-interacting telomeric protein 1 Myb domain-containing protein</fullName>
    </recommendedName>
</protein>
<feature type="compositionally biased region" description="Low complexity" evidence="1">
    <location>
        <begin position="319"/>
        <end position="329"/>
    </location>
</feature>
<accession>A0AAD6TS60</accession>
<evidence type="ECO:0000256" key="1">
    <source>
        <dbReference type="SAM" id="MobiDB-lite"/>
    </source>
</evidence>
<keyword evidence="4" id="KW-1185">Reference proteome</keyword>
<name>A0AAD6TS60_9AGAR</name>
<feature type="compositionally biased region" description="Basic and acidic residues" evidence="1">
    <location>
        <begin position="357"/>
        <end position="366"/>
    </location>
</feature>
<evidence type="ECO:0000313" key="3">
    <source>
        <dbReference type="EMBL" id="KAJ7075368.1"/>
    </source>
</evidence>
<feature type="compositionally biased region" description="Low complexity" evidence="1">
    <location>
        <begin position="281"/>
        <end position="291"/>
    </location>
</feature>
<dbReference type="InterPro" id="IPR009057">
    <property type="entry name" value="Homeodomain-like_sf"/>
</dbReference>
<feature type="compositionally biased region" description="Polar residues" evidence="1">
    <location>
        <begin position="546"/>
        <end position="556"/>
    </location>
</feature>
<dbReference type="SUPFAM" id="SSF46689">
    <property type="entry name" value="Homeodomain-like"/>
    <property type="match status" value="1"/>
</dbReference>
<dbReference type="CDD" id="cd11655">
    <property type="entry name" value="rap1_myb-like"/>
    <property type="match status" value="1"/>
</dbReference>
<dbReference type="Pfam" id="PF08914">
    <property type="entry name" value="Myb_Rap1"/>
    <property type="match status" value="1"/>
</dbReference>
<feature type="compositionally biased region" description="Low complexity" evidence="1">
    <location>
        <begin position="208"/>
        <end position="220"/>
    </location>
</feature>
<dbReference type="InterPro" id="IPR015010">
    <property type="entry name" value="TERF2IP_Myb"/>
</dbReference>
<evidence type="ECO:0000259" key="2">
    <source>
        <dbReference type="Pfam" id="PF08914"/>
    </source>
</evidence>
<feature type="region of interest" description="Disordered" evidence="1">
    <location>
        <begin position="787"/>
        <end position="889"/>
    </location>
</feature>
<comment type="caution">
    <text evidence="3">The sequence shown here is derived from an EMBL/GenBank/DDBJ whole genome shotgun (WGS) entry which is preliminary data.</text>
</comment>